<dbReference type="Pfam" id="PF00651">
    <property type="entry name" value="BTB"/>
    <property type="match status" value="1"/>
</dbReference>
<dbReference type="CDD" id="cd18186">
    <property type="entry name" value="BTB_POZ_ZBTB_KLHL-like"/>
    <property type="match status" value="1"/>
</dbReference>
<evidence type="ECO:0000313" key="3">
    <source>
        <dbReference type="Proteomes" id="UP000235786"/>
    </source>
</evidence>
<sequence>MSAESGSGLAMSFCRDTLGSEVVQMFVGPEKQLFQVHKTLLCSASEFFKRAFNGDFVEAFINQMDLPEDKPEVFAMFVAWLYSNGKLVFDLESCGAFSGVDELIQLYVFADGKCCNALKNSTMDMLRAGLAQSILHLDEKHIQYIFANTYSTAEAPIRRFCVAWITYGMPKRWIDVEDVMELFKSSPDILMEYLSFQAEYPVPEIHYENPEISRMGRLYKPCFFHVHKVDEICTAGSQGNSWAMSD</sequence>
<dbReference type="OrthoDB" id="6359816at2759"/>
<dbReference type="AlphaFoldDB" id="A0A2J6QYJ6"/>
<accession>A0A2J6QYJ6</accession>
<proteinExistence type="predicted"/>
<evidence type="ECO:0000259" key="1">
    <source>
        <dbReference type="PROSITE" id="PS50097"/>
    </source>
</evidence>
<dbReference type="Gene3D" id="3.30.710.10">
    <property type="entry name" value="Potassium Channel Kv1.1, Chain A"/>
    <property type="match status" value="1"/>
</dbReference>
<dbReference type="InterPro" id="IPR000210">
    <property type="entry name" value="BTB/POZ_dom"/>
</dbReference>
<keyword evidence="3" id="KW-1185">Reference proteome</keyword>
<dbReference type="SMART" id="SM00225">
    <property type="entry name" value="BTB"/>
    <property type="match status" value="1"/>
</dbReference>
<reference evidence="2 3" key="1">
    <citation type="submission" date="2016-04" db="EMBL/GenBank/DDBJ databases">
        <title>A degradative enzymes factory behind the ericoid mycorrhizal symbiosis.</title>
        <authorList>
            <consortium name="DOE Joint Genome Institute"/>
            <person name="Martino E."/>
            <person name="Morin E."/>
            <person name="Grelet G."/>
            <person name="Kuo A."/>
            <person name="Kohler A."/>
            <person name="Daghino S."/>
            <person name="Barry K."/>
            <person name="Choi C."/>
            <person name="Cichocki N."/>
            <person name="Clum A."/>
            <person name="Copeland A."/>
            <person name="Hainaut M."/>
            <person name="Haridas S."/>
            <person name="Labutti K."/>
            <person name="Lindquist E."/>
            <person name="Lipzen A."/>
            <person name="Khouja H.-R."/>
            <person name="Murat C."/>
            <person name="Ohm R."/>
            <person name="Olson A."/>
            <person name="Spatafora J."/>
            <person name="Veneault-Fourrey C."/>
            <person name="Henrissat B."/>
            <person name="Grigoriev I."/>
            <person name="Martin F."/>
            <person name="Perotto S."/>
        </authorList>
    </citation>
    <scope>NUCLEOTIDE SEQUENCE [LARGE SCALE GENOMIC DNA]</scope>
    <source>
        <strain evidence="2 3">F</strain>
    </source>
</reference>
<dbReference type="PROSITE" id="PS50097">
    <property type="entry name" value="BTB"/>
    <property type="match status" value="1"/>
</dbReference>
<organism evidence="2 3">
    <name type="scientific">Hyaloscypha variabilis (strain UAMH 11265 / GT02V1 / F)</name>
    <name type="common">Meliniomyces variabilis</name>
    <dbReference type="NCBI Taxonomy" id="1149755"/>
    <lineage>
        <taxon>Eukaryota</taxon>
        <taxon>Fungi</taxon>
        <taxon>Dikarya</taxon>
        <taxon>Ascomycota</taxon>
        <taxon>Pezizomycotina</taxon>
        <taxon>Leotiomycetes</taxon>
        <taxon>Helotiales</taxon>
        <taxon>Hyaloscyphaceae</taxon>
        <taxon>Hyaloscypha</taxon>
        <taxon>Hyaloscypha variabilis</taxon>
    </lineage>
</organism>
<dbReference type="EMBL" id="KZ613963">
    <property type="protein sequence ID" value="PMD31311.1"/>
    <property type="molecule type" value="Genomic_DNA"/>
</dbReference>
<dbReference type="PANTHER" id="PTHR47843:SF2">
    <property type="entry name" value="BTB DOMAIN-CONTAINING PROTEIN"/>
    <property type="match status" value="1"/>
</dbReference>
<dbReference type="Proteomes" id="UP000235786">
    <property type="component" value="Unassembled WGS sequence"/>
</dbReference>
<feature type="domain" description="BTB" evidence="1">
    <location>
        <begin position="21"/>
        <end position="84"/>
    </location>
</feature>
<evidence type="ECO:0000313" key="2">
    <source>
        <dbReference type="EMBL" id="PMD31311.1"/>
    </source>
</evidence>
<protein>
    <recommendedName>
        <fullName evidence="1">BTB domain-containing protein</fullName>
    </recommendedName>
</protein>
<gene>
    <name evidence="2" type="ORF">L207DRAFT_572976</name>
</gene>
<name>A0A2J6QYJ6_HYAVF</name>
<dbReference type="InterPro" id="IPR011333">
    <property type="entry name" value="SKP1/BTB/POZ_sf"/>
</dbReference>
<dbReference type="PANTHER" id="PTHR47843">
    <property type="entry name" value="BTB DOMAIN-CONTAINING PROTEIN-RELATED"/>
    <property type="match status" value="1"/>
</dbReference>
<dbReference type="SUPFAM" id="SSF54695">
    <property type="entry name" value="POZ domain"/>
    <property type="match status" value="1"/>
</dbReference>